<evidence type="ECO:0000313" key="2">
    <source>
        <dbReference type="Proteomes" id="UP001500133"/>
    </source>
</evidence>
<proteinExistence type="predicted"/>
<protein>
    <submittedName>
        <fullName evidence="1">AlpA family transcriptional regulator</fullName>
    </submittedName>
</protein>
<accession>A0ABP7LKT1</accession>
<evidence type="ECO:0000313" key="1">
    <source>
        <dbReference type="EMBL" id="GAA3902901.1"/>
    </source>
</evidence>
<dbReference type="PANTHER" id="PTHR36154">
    <property type="entry name" value="DNA-BINDING TRANSCRIPTIONAL ACTIVATOR ALPA"/>
    <property type="match status" value="1"/>
</dbReference>
<dbReference type="InterPro" id="IPR010260">
    <property type="entry name" value="AlpA"/>
</dbReference>
<comment type="caution">
    <text evidence="1">The sequence shown here is derived from an EMBL/GenBank/DDBJ whole genome shotgun (WGS) entry which is preliminary data.</text>
</comment>
<dbReference type="RefSeq" id="WP_344703253.1">
    <property type="nucleotide sequence ID" value="NZ_BAAAZT010000054.1"/>
</dbReference>
<gene>
    <name evidence="1" type="ORF">GCM10022228_11530</name>
</gene>
<dbReference type="Pfam" id="PF05930">
    <property type="entry name" value="Phage_AlpA"/>
    <property type="match status" value="1"/>
</dbReference>
<organism evidence="1 2">
    <name type="scientific">Halomonas cibimaris</name>
    <dbReference type="NCBI Taxonomy" id="657012"/>
    <lineage>
        <taxon>Bacteria</taxon>
        <taxon>Pseudomonadati</taxon>
        <taxon>Pseudomonadota</taxon>
        <taxon>Gammaproteobacteria</taxon>
        <taxon>Oceanospirillales</taxon>
        <taxon>Halomonadaceae</taxon>
        <taxon>Halomonas</taxon>
    </lineage>
</organism>
<sequence>MALLRQPEVLQKCALSRSGLYRLMEAGDFPPPVSIGTRSKAWVEQEVDEWIDSLVRQRDAES</sequence>
<dbReference type="EMBL" id="BAAAZT010000054">
    <property type="protein sequence ID" value="GAA3902901.1"/>
    <property type="molecule type" value="Genomic_DNA"/>
</dbReference>
<dbReference type="InterPro" id="IPR052931">
    <property type="entry name" value="Prophage_regulatory_activator"/>
</dbReference>
<dbReference type="PANTHER" id="PTHR36154:SF1">
    <property type="entry name" value="DNA-BINDING TRANSCRIPTIONAL ACTIVATOR ALPA"/>
    <property type="match status" value="1"/>
</dbReference>
<dbReference type="Proteomes" id="UP001500133">
    <property type="component" value="Unassembled WGS sequence"/>
</dbReference>
<reference evidence="2" key="1">
    <citation type="journal article" date="2019" name="Int. J. Syst. Evol. Microbiol.">
        <title>The Global Catalogue of Microorganisms (GCM) 10K type strain sequencing project: providing services to taxonomists for standard genome sequencing and annotation.</title>
        <authorList>
            <consortium name="The Broad Institute Genomics Platform"/>
            <consortium name="The Broad Institute Genome Sequencing Center for Infectious Disease"/>
            <person name="Wu L."/>
            <person name="Ma J."/>
        </authorList>
    </citation>
    <scope>NUCLEOTIDE SEQUENCE [LARGE SCALE GENOMIC DNA]</scope>
    <source>
        <strain evidence="2">JCM 16914</strain>
    </source>
</reference>
<keyword evidence="2" id="KW-1185">Reference proteome</keyword>
<name>A0ABP7LKT1_9GAMM</name>
<dbReference type="Gene3D" id="1.10.238.160">
    <property type="match status" value="1"/>
</dbReference>